<dbReference type="Gene3D" id="3.30.930.30">
    <property type="match status" value="1"/>
</dbReference>
<feature type="compositionally biased region" description="Basic and acidic residues" evidence="1">
    <location>
        <begin position="201"/>
        <end position="215"/>
    </location>
</feature>
<dbReference type="GO" id="GO:0003677">
    <property type="term" value="F:DNA binding"/>
    <property type="evidence" value="ECO:0007669"/>
    <property type="project" value="InterPro"/>
</dbReference>
<protein>
    <recommendedName>
        <fullName evidence="3">Plasmid recombination enzyme</fullName>
    </recommendedName>
</protein>
<dbReference type="EMBL" id="LN853199">
    <property type="protein sequence ID" value="CRY95254.1"/>
    <property type="molecule type" value="Genomic_DNA"/>
</dbReference>
<organism evidence="2">
    <name type="scientific">uncultured prokaryote</name>
    <dbReference type="NCBI Taxonomy" id="198431"/>
    <lineage>
        <taxon>unclassified sequences</taxon>
        <taxon>environmental samples</taxon>
    </lineage>
</organism>
<feature type="region of interest" description="Disordered" evidence="1">
    <location>
        <begin position="199"/>
        <end position="223"/>
    </location>
</feature>
<dbReference type="AlphaFoldDB" id="A0A0H5Q1F0"/>
<dbReference type="CDD" id="cd17242">
    <property type="entry name" value="MobM_relaxase"/>
    <property type="match status" value="1"/>
</dbReference>
<feature type="region of interest" description="Disordered" evidence="1">
    <location>
        <begin position="312"/>
        <end position="341"/>
    </location>
</feature>
<name>A0A0H5Q1F0_9ZZZZ</name>
<evidence type="ECO:0000313" key="2">
    <source>
        <dbReference type="EMBL" id="CRY95254.1"/>
    </source>
</evidence>
<evidence type="ECO:0008006" key="3">
    <source>
        <dbReference type="Google" id="ProtNLM"/>
    </source>
</evidence>
<proteinExistence type="predicted"/>
<accession>A0A0H5Q1F0</accession>
<reference evidence="2" key="2">
    <citation type="submission" date="2015-07" db="EMBL/GenBank/DDBJ databases">
        <title>Plasmids, circular viruses and viroids from rat gut.</title>
        <authorList>
            <person name="Jorgensen T.J."/>
            <person name="Hansen M.A."/>
            <person name="Xu Z."/>
            <person name="Tabak M.A."/>
            <person name="Sorensen S.J."/>
            <person name="Hansen L.H."/>
        </authorList>
    </citation>
    <scope>NUCLEOTIDE SEQUENCE</scope>
    <source>
        <plasmid evidence="2">pRGRH0567</plasmid>
    </source>
</reference>
<dbReference type="InterPro" id="IPR001668">
    <property type="entry name" value="Mob_Pre"/>
</dbReference>
<dbReference type="GO" id="GO:0006310">
    <property type="term" value="P:DNA recombination"/>
    <property type="evidence" value="ECO:0007669"/>
    <property type="project" value="InterPro"/>
</dbReference>
<reference evidence="2" key="1">
    <citation type="submission" date="2015-06" db="EMBL/GenBank/DDBJ databases">
        <authorList>
            <person name="Joergensen T."/>
        </authorList>
    </citation>
    <scope>NUCLEOTIDE SEQUENCE</scope>
    <source>
        <plasmid evidence="2">pRGRH0567</plasmid>
    </source>
</reference>
<dbReference type="Pfam" id="PF01076">
    <property type="entry name" value="Mob_Pre"/>
    <property type="match status" value="1"/>
</dbReference>
<keyword evidence="2" id="KW-0614">Plasmid</keyword>
<sequence length="341" mass="38918">MGHKIAIRVKPLKQWSDVSNATRHGKREDPAKHVDRVRTHLNQHWRSMTDPKNPEKRRLFPQAEPVDIAEAFRDLAQHRGAKWRKGAIVGTEMLFIASPGFFGPPGPRRDEKARRWAEDCLRAVMKRYPRQIAAARLDLDETTPHFSVFMLPTYRKEYAGTERKSTRKPRLTISHNQTFGTPESLSALQDWAAEAMQEAGHALERGEPKATKGPDHTTPAEGRRRLQEAEGAARGIRKAAEAEAAQIVSQALSEAEAIRQKAFPMEVRKLREENTDLKRKITAWEGFRDLTREVLRSILPEALFERFRSQMNERWATDPRNPDRRAPDPPPRPAPGSSFSP</sequence>
<evidence type="ECO:0000256" key="1">
    <source>
        <dbReference type="SAM" id="MobiDB-lite"/>
    </source>
</evidence>
<feature type="compositionally biased region" description="Basic and acidic residues" evidence="1">
    <location>
        <begin position="315"/>
        <end position="327"/>
    </location>
</feature>
<geneLocation type="plasmid" evidence="2">
    <name>pRGRH0567</name>
</geneLocation>